<dbReference type="InterPro" id="IPR001019">
    <property type="entry name" value="Gprotein_alpha_su"/>
</dbReference>
<dbReference type="GO" id="GO:0005525">
    <property type="term" value="F:GTP binding"/>
    <property type="evidence" value="ECO:0007669"/>
    <property type="project" value="UniProtKB-KW"/>
</dbReference>
<name>A0A8H4JD33_9HYPO</name>
<dbReference type="PROSITE" id="PS51882">
    <property type="entry name" value="G_ALPHA"/>
    <property type="match status" value="1"/>
</dbReference>
<keyword evidence="9" id="KW-1185">Reference proteome</keyword>
<evidence type="ECO:0000256" key="3">
    <source>
        <dbReference type="ARBA" id="ARBA00022842"/>
    </source>
</evidence>
<dbReference type="GO" id="GO:0005737">
    <property type="term" value="C:cytoplasm"/>
    <property type="evidence" value="ECO:0007669"/>
    <property type="project" value="TreeGrafter"/>
</dbReference>
<evidence type="ECO:0000256" key="6">
    <source>
        <dbReference type="PIRSR" id="PIRSR601019-1"/>
    </source>
</evidence>
<keyword evidence="1" id="KW-0479">Metal-binding</keyword>
<dbReference type="GO" id="GO:0003924">
    <property type="term" value="F:GTPase activity"/>
    <property type="evidence" value="ECO:0007669"/>
    <property type="project" value="InterPro"/>
</dbReference>
<dbReference type="Pfam" id="PF00503">
    <property type="entry name" value="G-alpha"/>
    <property type="match status" value="1"/>
</dbReference>
<dbReference type="GO" id="GO:0046872">
    <property type="term" value="F:metal ion binding"/>
    <property type="evidence" value="ECO:0007669"/>
    <property type="project" value="UniProtKB-KW"/>
</dbReference>
<dbReference type="GO" id="GO:0005834">
    <property type="term" value="C:heterotrimeric G-protein complex"/>
    <property type="evidence" value="ECO:0007669"/>
    <property type="project" value="TreeGrafter"/>
</dbReference>
<evidence type="ECO:0000256" key="2">
    <source>
        <dbReference type="ARBA" id="ARBA00022741"/>
    </source>
</evidence>
<dbReference type="SUPFAM" id="SSF47895">
    <property type="entry name" value="Transducin (alpha subunit), insertion domain"/>
    <property type="match status" value="1"/>
</dbReference>
<feature type="binding site" evidence="6">
    <location>
        <begin position="561"/>
        <end position="564"/>
    </location>
    <ligand>
        <name>GTP</name>
        <dbReference type="ChEBI" id="CHEBI:37565"/>
    </ligand>
</feature>
<evidence type="ECO:0000313" key="9">
    <source>
        <dbReference type="Proteomes" id="UP000605986"/>
    </source>
</evidence>
<comment type="caution">
    <text evidence="8">The sequence shown here is derived from an EMBL/GenBank/DDBJ whole genome shotgun (WGS) entry which is preliminary data.</text>
</comment>
<dbReference type="GO" id="GO:0001664">
    <property type="term" value="F:G protein-coupled receptor binding"/>
    <property type="evidence" value="ECO:0007669"/>
    <property type="project" value="TreeGrafter"/>
</dbReference>
<feature type="region of interest" description="Disordered" evidence="7">
    <location>
        <begin position="225"/>
        <end position="251"/>
    </location>
</feature>
<evidence type="ECO:0000256" key="1">
    <source>
        <dbReference type="ARBA" id="ARBA00022723"/>
    </source>
</evidence>
<protein>
    <submittedName>
        <fullName evidence="8">GNA-3 g protein alpha subunit GNA-3</fullName>
    </submittedName>
</protein>
<dbReference type="Gene3D" id="3.40.50.300">
    <property type="entry name" value="P-loop containing nucleotide triphosphate hydrolases"/>
    <property type="match status" value="1"/>
</dbReference>
<dbReference type="EMBL" id="JAADJG010001547">
    <property type="protein sequence ID" value="KAF4415277.1"/>
    <property type="molecule type" value="Genomic_DNA"/>
</dbReference>
<feature type="binding site" evidence="6">
    <location>
        <position position="617"/>
    </location>
    <ligand>
        <name>GTP</name>
        <dbReference type="ChEBI" id="CHEBI:37565"/>
    </ligand>
</feature>
<organism evidence="8 9">
    <name type="scientific">Fusarium austroafricanum</name>
    <dbReference type="NCBI Taxonomy" id="2364996"/>
    <lineage>
        <taxon>Eukaryota</taxon>
        <taxon>Fungi</taxon>
        <taxon>Dikarya</taxon>
        <taxon>Ascomycota</taxon>
        <taxon>Pezizomycotina</taxon>
        <taxon>Sordariomycetes</taxon>
        <taxon>Hypocreomycetidae</taxon>
        <taxon>Hypocreales</taxon>
        <taxon>Nectriaceae</taxon>
        <taxon>Fusarium</taxon>
        <taxon>Fusarium concolor species complex</taxon>
    </lineage>
</organism>
<dbReference type="SUPFAM" id="SSF52540">
    <property type="entry name" value="P-loop containing nucleoside triphosphate hydrolases"/>
    <property type="match status" value="1"/>
</dbReference>
<gene>
    <name evidence="8" type="ORF">F53441_14645</name>
</gene>
<evidence type="ECO:0000256" key="5">
    <source>
        <dbReference type="ARBA" id="ARBA00023224"/>
    </source>
</evidence>
<sequence length="644" mass="73077">MADPLTIIGTAGAIANIIDVLTKTITIICDMRQAWKIADLTVLSFENQLNLLSFALCEVQKWAASKSDGQAHQLVTQVDNCVTCCRLLIGKIDDEVSQFEKTTSGDLDMASKLTLLFKTKDMEQIKRMIDQQTHALTLLLSACNTNAIEEQKKILQQPKIIRVFQEMDRDTASLIVHRDTDSIVTATSVSSSKWSLQFAFDKELLVTNVYERWIRKLAKPRTSHLQLQSGTTREDLQETADGTMPLPNPPVQTEQNIVTRVNSATSGASSQQSLNLGERFNSLRRSAMDIELQPLKRNRTTSDLQQQAKESQKIDRNLDYDSKLARQEVRVAILGSRTRKRVVEEMRREENLQCYPEEQLCLFRPIILRTVIDGGRYLVDALQHHQKIRESDPIQHCLEYISTYKEKLKPDVRLCDEFATAMAQIMEHPATKTLMEAEDFDLPDNGKYFLSEIDRIVSETYVPNDDDAINCTIPLPGSVEAIFERYGLRMRLTDPGSAIANSKILLPQLETVFAVIFVFDLGTYDHVTSNGETELFKTMLQFEAAVNSHWFRKLIIIVILNNTDIFSEKLSAVPLGHYFPDYTEGNNPKDACNWILSRINQLNRANLELYSHMTAGAYDKSNLKSISAIIQHSIIDWYCKALNA</sequence>
<dbReference type="Gene3D" id="1.10.400.10">
    <property type="entry name" value="GI Alpha 1, domain 2-like"/>
    <property type="match status" value="1"/>
</dbReference>
<reference evidence="8" key="1">
    <citation type="submission" date="2020-01" db="EMBL/GenBank/DDBJ databases">
        <title>Identification and distribution of gene clusters putatively required for synthesis of sphingolipid metabolism inhibitors in phylogenetically diverse species of the filamentous fungus Fusarium.</title>
        <authorList>
            <person name="Kim H.-S."/>
            <person name="Busman M."/>
            <person name="Brown D.W."/>
            <person name="Divon H."/>
            <person name="Uhlig S."/>
            <person name="Proctor R.H."/>
        </authorList>
    </citation>
    <scope>NUCLEOTIDE SEQUENCE</scope>
    <source>
        <strain evidence="8">NRRL 53441</strain>
    </source>
</reference>
<keyword evidence="3" id="KW-0460">Magnesium</keyword>
<dbReference type="InterPro" id="IPR027417">
    <property type="entry name" value="P-loop_NTPase"/>
</dbReference>
<dbReference type="GO" id="GO:0007189">
    <property type="term" value="P:adenylate cyclase-activating G protein-coupled receptor signaling pathway"/>
    <property type="evidence" value="ECO:0007669"/>
    <property type="project" value="TreeGrafter"/>
</dbReference>
<dbReference type="GO" id="GO:0031683">
    <property type="term" value="F:G-protein beta/gamma-subunit complex binding"/>
    <property type="evidence" value="ECO:0007669"/>
    <property type="project" value="InterPro"/>
</dbReference>
<evidence type="ECO:0000256" key="7">
    <source>
        <dbReference type="SAM" id="MobiDB-lite"/>
    </source>
</evidence>
<keyword evidence="2 6" id="KW-0547">Nucleotide-binding</keyword>
<dbReference type="AlphaFoldDB" id="A0A8H4JD33"/>
<dbReference type="Proteomes" id="UP000605986">
    <property type="component" value="Unassembled WGS sequence"/>
</dbReference>
<dbReference type="SMART" id="SM00275">
    <property type="entry name" value="G_alpha"/>
    <property type="match status" value="1"/>
</dbReference>
<keyword evidence="5" id="KW-0807">Transducer</keyword>
<dbReference type="InterPro" id="IPR011025">
    <property type="entry name" value="GproteinA_insert"/>
</dbReference>
<evidence type="ECO:0000313" key="8">
    <source>
        <dbReference type="EMBL" id="KAF4415277.1"/>
    </source>
</evidence>
<dbReference type="OrthoDB" id="5817230at2759"/>
<accession>A0A8H4JD33</accession>
<keyword evidence="4 6" id="KW-0342">GTP-binding</keyword>
<proteinExistence type="predicted"/>
<dbReference type="FunFam" id="3.40.50.300:FF:000720">
    <property type="entry name" value="Guanine nucleotide-binding protein G(k) subunit alpha"/>
    <property type="match status" value="1"/>
</dbReference>
<dbReference type="PANTHER" id="PTHR10218:SF369">
    <property type="entry name" value="GUANINE NUCLEOTIDE-BINDING PROTEIN ALPHA-2 SUBUNIT"/>
    <property type="match status" value="1"/>
</dbReference>
<evidence type="ECO:0000256" key="4">
    <source>
        <dbReference type="ARBA" id="ARBA00023134"/>
    </source>
</evidence>
<dbReference type="PANTHER" id="PTHR10218">
    <property type="entry name" value="GTP-BINDING PROTEIN ALPHA SUBUNIT"/>
    <property type="match status" value="1"/>
</dbReference>